<reference evidence="2 3" key="1">
    <citation type="submission" date="2019-05" db="EMBL/GenBank/DDBJ databases">
        <title>Another draft genome of Portunus trituberculatus and its Hox gene families provides insights of decapod evolution.</title>
        <authorList>
            <person name="Jeong J.-H."/>
            <person name="Song I."/>
            <person name="Kim S."/>
            <person name="Choi T."/>
            <person name="Kim D."/>
            <person name="Ryu S."/>
            <person name="Kim W."/>
        </authorList>
    </citation>
    <scope>NUCLEOTIDE SEQUENCE [LARGE SCALE GENOMIC DNA]</scope>
    <source>
        <tissue evidence="2">Muscle</tissue>
    </source>
</reference>
<organism evidence="2 3">
    <name type="scientific">Portunus trituberculatus</name>
    <name type="common">Swimming crab</name>
    <name type="synonym">Neptunus trituberculatus</name>
    <dbReference type="NCBI Taxonomy" id="210409"/>
    <lineage>
        <taxon>Eukaryota</taxon>
        <taxon>Metazoa</taxon>
        <taxon>Ecdysozoa</taxon>
        <taxon>Arthropoda</taxon>
        <taxon>Crustacea</taxon>
        <taxon>Multicrustacea</taxon>
        <taxon>Malacostraca</taxon>
        <taxon>Eumalacostraca</taxon>
        <taxon>Eucarida</taxon>
        <taxon>Decapoda</taxon>
        <taxon>Pleocyemata</taxon>
        <taxon>Brachyura</taxon>
        <taxon>Eubrachyura</taxon>
        <taxon>Portunoidea</taxon>
        <taxon>Portunidae</taxon>
        <taxon>Portuninae</taxon>
        <taxon>Portunus</taxon>
    </lineage>
</organism>
<evidence type="ECO:0008006" key="4">
    <source>
        <dbReference type="Google" id="ProtNLM"/>
    </source>
</evidence>
<dbReference type="Proteomes" id="UP000324222">
    <property type="component" value="Unassembled WGS sequence"/>
</dbReference>
<sequence>MKKRGWRRPGKHRASVSVCRLALPLSYLVLWRHYENKGNTRDVSCRCNQHNKGVMCGSTTAAPHATGHSHVTTITSREAQDFQSFLGPRSE</sequence>
<keyword evidence="3" id="KW-1185">Reference proteome</keyword>
<evidence type="ECO:0000256" key="1">
    <source>
        <dbReference type="SAM" id="SignalP"/>
    </source>
</evidence>
<comment type="caution">
    <text evidence="2">The sequence shown here is derived from an EMBL/GenBank/DDBJ whole genome shotgun (WGS) entry which is preliminary data.</text>
</comment>
<feature type="chain" id="PRO_5022670175" description="Secreted protein" evidence="1">
    <location>
        <begin position="26"/>
        <end position="91"/>
    </location>
</feature>
<dbReference type="AlphaFoldDB" id="A0A5B7DV39"/>
<evidence type="ECO:0000313" key="2">
    <source>
        <dbReference type="EMBL" id="MPC25350.1"/>
    </source>
</evidence>
<keyword evidence="1" id="KW-0732">Signal</keyword>
<name>A0A5B7DV39_PORTR</name>
<evidence type="ECO:0000313" key="3">
    <source>
        <dbReference type="Proteomes" id="UP000324222"/>
    </source>
</evidence>
<feature type="signal peptide" evidence="1">
    <location>
        <begin position="1"/>
        <end position="25"/>
    </location>
</feature>
<accession>A0A5B7DV39</accession>
<proteinExistence type="predicted"/>
<gene>
    <name evidence="2" type="ORF">E2C01_018458</name>
</gene>
<dbReference type="EMBL" id="VSRR010001449">
    <property type="protein sequence ID" value="MPC25350.1"/>
    <property type="molecule type" value="Genomic_DNA"/>
</dbReference>
<protein>
    <recommendedName>
        <fullName evidence="4">Secreted protein</fullName>
    </recommendedName>
</protein>